<comment type="caution">
    <text evidence="1">The sequence shown here is derived from an EMBL/GenBank/DDBJ whole genome shotgun (WGS) entry which is preliminary data.</text>
</comment>
<sequence>MSTPQLSRENALKILEWKGISLEKKPLILLGVRGYYLDTMGVKGNNDRGIYDDAFFWITPTSFISYNGNTDPSSYKKGQGFDEKKGMAMLQTGKWWYKAGIHHGKSKTYPAFIQADDVTVIRDGKAKDYPHTGKFGINIHKGGVNTTSSEGCQTILSSQWDSFRSFGYEKIKQYKLKNFIYCLVDENDIRESGVLKLIEK</sequence>
<reference evidence="2" key="1">
    <citation type="submission" date="2013-02" db="EMBL/GenBank/DDBJ databases">
        <title>The Genome Sequence of Acinetobacter sp. NIPH 236.</title>
        <authorList>
            <consortium name="The Broad Institute Genome Sequencing Platform"/>
            <consortium name="The Broad Institute Genome Sequencing Center for Infectious Disease"/>
            <person name="Cerqueira G."/>
            <person name="Feldgarden M."/>
            <person name="Courvalin P."/>
            <person name="Perichon B."/>
            <person name="Grillot-Courvalin C."/>
            <person name="Clermont D."/>
            <person name="Rocha E."/>
            <person name="Yoon E.-J."/>
            <person name="Nemec A."/>
            <person name="Walker B."/>
            <person name="Young S.K."/>
            <person name="Zeng Q."/>
            <person name="Gargeya S."/>
            <person name="Fitzgerald M."/>
            <person name="Haas B."/>
            <person name="Abouelleil A."/>
            <person name="Alvarado L."/>
            <person name="Arachchi H.M."/>
            <person name="Berlin A.M."/>
            <person name="Chapman S.B."/>
            <person name="Dewar J."/>
            <person name="Goldberg J."/>
            <person name="Griggs A."/>
            <person name="Gujja S."/>
            <person name="Hansen M."/>
            <person name="Howarth C."/>
            <person name="Imamovic A."/>
            <person name="Larimer J."/>
            <person name="McCowan C."/>
            <person name="Murphy C."/>
            <person name="Neiman D."/>
            <person name="Pearson M."/>
            <person name="Priest M."/>
            <person name="Roberts A."/>
            <person name="Saif S."/>
            <person name="Shea T."/>
            <person name="Sisk P."/>
            <person name="Sykes S."/>
            <person name="Wortman J."/>
            <person name="Nusbaum C."/>
            <person name="Birren B."/>
        </authorList>
    </citation>
    <scope>NUCLEOTIDE SEQUENCE [LARGE SCALE GENOMIC DNA]</scope>
    <source>
        <strain evidence="2">NIPH 236</strain>
    </source>
</reference>
<organism evidence="1 2">
    <name type="scientific">Acinetobacter modestus</name>
    <dbReference type="NCBI Taxonomy" id="1776740"/>
    <lineage>
        <taxon>Bacteria</taxon>
        <taxon>Pseudomonadati</taxon>
        <taxon>Pseudomonadota</taxon>
        <taxon>Gammaproteobacteria</taxon>
        <taxon>Moraxellales</taxon>
        <taxon>Moraxellaceae</taxon>
        <taxon>Acinetobacter</taxon>
    </lineage>
</organism>
<name>A0ABP2TVL2_9GAMM</name>
<keyword evidence="2" id="KW-1185">Reference proteome</keyword>
<reference evidence="1 2" key="2">
    <citation type="journal article" date="2016" name="Int. J. Syst. Evol. Microbiol.">
        <title>Taxonomy of haemolytic and/or proteolytic strains of the genus Acinetobacter with the proposal of Acinetobacter courvalinii sp. nov. (genomic species 14 sensu Bouvet &amp; Jeanjean), Acinetobacter dispersus sp. nov. (genomic species 17), Acinetobacter modestus sp. nov., Acinetobacter proteolyticus sp. nov. and Acinetobacter vivianii sp. nov.</title>
        <authorList>
            <person name="Nemec A."/>
            <person name="Radolfova-Krizova L."/>
            <person name="Maixnerova M."/>
            <person name="Vrestiakova E."/>
            <person name="Jezek P."/>
            <person name="Sedo O."/>
        </authorList>
    </citation>
    <scope>NUCLEOTIDE SEQUENCE [LARGE SCALE GENOMIC DNA]</scope>
    <source>
        <strain evidence="1 2">NIPH 236</strain>
    </source>
</reference>
<proteinExistence type="predicted"/>
<dbReference type="RefSeq" id="WP_004663250.1">
    <property type="nucleotide sequence ID" value="NZ_BMDV01000001.1"/>
</dbReference>
<evidence type="ECO:0000313" key="2">
    <source>
        <dbReference type="Proteomes" id="UP000013190"/>
    </source>
</evidence>
<dbReference type="EMBL" id="APOJ01000027">
    <property type="protein sequence ID" value="ENU26282.1"/>
    <property type="molecule type" value="Genomic_DNA"/>
</dbReference>
<dbReference type="Proteomes" id="UP000013190">
    <property type="component" value="Unassembled WGS sequence"/>
</dbReference>
<protein>
    <recommendedName>
        <fullName evidence="3">YkuD domain-containing protein</fullName>
    </recommendedName>
</protein>
<evidence type="ECO:0008006" key="3">
    <source>
        <dbReference type="Google" id="ProtNLM"/>
    </source>
</evidence>
<dbReference type="GeneID" id="92835979"/>
<accession>A0ABP2TVL2</accession>
<evidence type="ECO:0000313" key="1">
    <source>
        <dbReference type="EMBL" id="ENU26282.1"/>
    </source>
</evidence>
<gene>
    <name evidence="1" type="ORF">F992_02619</name>
</gene>